<accession>A0AAU9WEW7</accession>
<dbReference type="Pfam" id="PF23352">
    <property type="entry name" value="IFT52_central"/>
    <property type="match status" value="1"/>
</dbReference>
<evidence type="ECO:0000259" key="6">
    <source>
        <dbReference type="Pfam" id="PF23352"/>
    </source>
</evidence>
<keyword evidence="9" id="KW-1185">Reference proteome</keyword>
<gene>
    <name evidence="8" type="ORF">PMEA_00002914</name>
</gene>
<keyword evidence="2" id="KW-0560">Oxidoreductase</keyword>
<dbReference type="GO" id="GO:0060271">
    <property type="term" value="P:cilium assembly"/>
    <property type="evidence" value="ECO:0007669"/>
    <property type="project" value="TreeGrafter"/>
</dbReference>
<feature type="domain" description="IFT52 central" evidence="6">
    <location>
        <begin position="285"/>
        <end position="366"/>
    </location>
</feature>
<dbReference type="GO" id="GO:0042073">
    <property type="term" value="P:intraciliary transport"/>
    <property type="evidence" value="ECO:0007669"/>
    <property type="project" value="TreeGrafter"/>
</dbReference>
<dbReference type="InterPro" id="IPR018170">
    <property type="entry name" value="Aldo/ket_reductase_CS"/>
</dbReference>
<dbReference type="AlphaFoldDB" id="A0AAU9WEW7"/>
<dbReference type="CDD" id="cd19071">
    <property type="entry name" value="AKR_AKR1-5-like"/>
    <property type="match status" value="1"/>
</dbReference>
<dbReference type="InterPro" id="IPR029062">
    <property type="entry name" value="Class_I_gatase-like"/>
</dbReference>
<evidence type="ECO:0000256" key="3">
    <source>
        <dbReference type="SAM" id="MobiDB-lite"/>
    </source>
</evidence>
<dbReference type="Pfam" id="PF00248">
    <property type="entry name" value="Aldo_ket_red"/>
    <property type="match status" value="1"/>
</dbReference>
<dbReference type="InterPro" id="IPR036812">
    <property type="entry name" value="NAD(P)_OxRdtase_dom_sf"/>
</dbReference>
<evidence type="ECO:0000259" key="7">
    <source>
        <dbReference type="Pfam" id="PF23355"/>
    </source>
</evidence>
<dbReference type="InterPro" id="IPR055458">
    <property type="entry name" value="IFT52_GIFT"/>
</dbReference>
<dbReference type="GO" id="GO:0016491">
    <property type="term" value="F:oxidoreductase activity"/>
    <property type="evidence" value="ECO:0007669"/>
    <property type="project" value="UniProtKB-KW"/>
</dbReference>
<sequence>MIKMAPGTTTQDANNENTEGQQSNTIIFNASKGELFTPNNGFKSLVRKLRSNWKVITNKDEITLERILTAKLIIFGGPRRKFTASEFEALKQYIEKGGSLLILLGEGGESRFDTNINFLIEDYGIMVNNDSVVRTVYYKYFHPKEVLISNGVLNREINRAAGKYVPGSSDLDKTDLGQSLTFVYPFGATLNVVKPAISVLSTGSVSFPLNRPVCAFHSSRYSKGKLVILGSVHMFSDQYLDKEENAKVQDVVFQWLTSNDIQLDNIDAEDPEISDYHYIPDIPRMSERLRVCLQEGDESVGSDITKMFDENLFKLDTSVVPAAIRAYEDLRVKHEPLLLITPQFETPLPPLQPAVFPPTFRELPAPALDLFDLDECFSSEKTRLAQITNKCTEDDLEYYVRECGDILGVSSKLPASSRDARHILDYIFHQVVEFKKLNQEPPDDPSNEPDFADVMDADKCEDKAFKVKHAKLYSIAPSRSEPDVNISSALTLNDGVKIPIFGLGVYQAGSGVETKNAVRCALENGYRQIDTAARYKNEDSVGEAIKESKIPREDIFVVTKLYDDDHGFDKTLAAFNKSLGKLGMEYVDLYLMHSPVPDNVISSWSAMVKLRQQGLVRSIGVSNFGIHHLEELKKHSTVMPSVNQIEVHPFLQESDVVNYCKEEGIAIQAYSPLTRGEKLDHPTIKAVADKHVKTPAQILLRWCIQKNYICIPKSSQSSRIVENASIFDFQLSTEDMNVLDGLEEGFRTGRPKIQEPWKG</sequence>
<dbReference type="PANTHER" id="PTHR12969">
    <property type="entry name" value="NGD5/OSM-6/IFT52"/>
    <property type="match status" value="1"/>
</dbReference>
<dbReference type="PANTHER" id="PTHR12969:SF7">
    <property type="entry name" value="INTRAFLAGELLAR TRANSPORT PROTEIN 52 HOMOLOG"/>
    <property type="match status" value="1"/>
</dbReference>
<dbReference type="EMBL" id="CALNXJ010000011">
    <property type="protein sequence ID" value="CAH3109294.1"/>
    <property type="molecule type" value="Genomic_DNA"/>
</dbReference>
<dbReference type="SUPFAM" id="SSF51430">
    <property type="entry name" value="NAD(P)-linked oxidoreductase"/>
    <property type="match status" value="1"/>
</dbReference>
<feature type="domain" description="NADP-dependent oxidoreductase" evidence="4">
    <location>
        <begin position="512"/>
        <end position="743"/>
    </location>
</feature>
<dbReference type="Pfam" id="PF23355">
    <property type="entry name" value="IFT52_GIFT"/>
    <property type="match status" value="1"/>
</dbReference>
<feature type="domain" description="IFT52 GIFT" evidence="7">
    <location>
        <begin position="25"/>
        <end position="269"/>
    </location>
</feature>
<comment type="similarity">
    <text evidence="1">Belongs to the aldo/keto reductase family.</text>
</comment>
<dbReference type="FunFam" id="3.20.20.100:FF:000015">
    <property type="entry name" value="Oxidoreductase, aldo/keto reductase family"/>
    <property type="match status" value="1"/>
</dbReference>
<dbReference type="PROSITE" id="PS00062">
    <property type="entry name" value="ALDOKETO_REDUCTASE_2"/>
    <property type="match status" value="1"/>
</dbReference>
<dbReference type="InterPro" id="IPR055460">
    <property type="entry name" value="IFT52_central"/>
</dbReference>
<feature type="compositionally biased region" description="Polar residues" evidence="3">
    <location>
        <begin position="7"/>
        <end position="22"/>
    </location>
</feature>
<dbReference type="InterPro" id="IPR039975">
    <property type="entry name" value="IFT52"/>
</dbReference>
<organism evidence="8 9">
    <name type="scientific">Pocillopora meandrina</name>
    <dbReference type="NCBI Taxonomy" id="46732"/>
    <lineage>
        <taxon>Eukaryota</taxon>
        <taxon>Metazoa</taxon>
        <taxon>Cnidaria</taxon>
        <taxon>Anthozoa</taxon>
        <taxon>Hexacorallia</taxon>
        <taxon>Scleractinia</taxon>
        <taxon>Astrocoeniina</taxon>
        <taxon>Pocilloporidae</taxon>
        <taxon>Pocillopora</taxon>
    </lineage>
</organism>
<dbReference type="Proteomes" id="UP001159428">
    <property type="component" value="Unassembled WGS sequence"/>
</dbReference>
<dbReference type="PRINTS" id="PR00069">
    <property type="entry name" value="ALDKETRDTASE"/>
</dbReference>
<feature type="region of interest" description="Disordered" evidence="3">
    <location>
        <begin position="1"/>
        <end position="22"/>
    </location>
</feature>
<dbReference type="SUPFAM" id="SSF52317">
    <property type="entry name" value="Class I glutamine amidotransferase-like"/>
    <property type="match status" value="1"/>
</dbReference>
<dbReference type="CDD" id="cd23683">
    <property type="entry name" value="IFT52_CTD"/>
    <property type="match status" value="1"/>
</dbReference>
<dbReference type="GO" id="GO:0005929">
    <property type="term" value="C:cilium"/>
    <property type="evidence" value="ECO:0007669"/>
    <property type="project" value="TreeGrafter"/>
</dbReference>
<dbReference type="InterPro" id="IPR048643">
    <property type="entry name" value="Itf52_C"/>
</dbReference>
<dbReference type="InterPro" id="IPR023210">
    <property type="entry name" value="NADP_OxRdtase_dom"/>
</dbReference>
<dbReference type="GO" id="GO:0005814">
    <property type="term" value="C:centriole"/>
    <property type="evidence" value="ECO:0007669"/>
    <property type="project" value="TreeGrafter"/>
</dbReference>
<dbReference type="Gene3D" id="3.20.20.100">
    <property type="entry name" value="NADP-dependent oxidoreductase domain"/>
    <property type="match status" value="1"/>
</dbReference>
<reference evidence="8 9" key="1">
    <citation type="submission" date="2022-05" db="EMBL/GenBank/DDBJ databases">
        <authorList>
            <consortium name="Genoscope - CEA"/>
            <person name="William W."/>
        </authorList>
    </citation>
    <scope>NUCLEOTIDE SEQUENCE [LARGE SCALE GENOMIC DNA]</scope>
</reference>
<comment type="caution">
    <text evidence="8">The sequence shown here is derived from an EMBL/GenBank/DDBJ whole genome shotgun (WGS) entry which is preliminary data.</text>
</comment>
<evidence type="ECO:0000256" key="2">
    <source>
        <dbReference type="ARBA" id="ARBA00023002"/>
    </source>
</evidence>
<protein>
    <submittedName>
        <fullName evidence="8">Uncharacterized protein</fullName>
    </submittedName>
</protein>
<proteinExistence type="inferred from homology"/>
<dbReference type="InterPro" id="IPR020471">
    <property type="entry name" value="AKR"/>
</dbReference>
<evidence type="ECO:0000259" key="4">
    <source>
        <dbReference type="Pfam" id="PF00248"/>
    </source>
</evidence>
<dbReference type="Gene3D" id="6.10.250.2800">
    <property type="match status" value="1"/>
</dbReference>
<dbReference type="PROSITE" id="PS00063">
    <property type="entry name" value="ALDOKETO_REDUCTASE_3"/>
    <property type="match status" value="1"/>
</dbReference>
<evidence type="ECO:0000259" key="5">
    <source>
        <dbReference type="Pfam" id="PF21178"/>
    </source>
</evidence>
<feature type="domain" description="Intraflagellar transport protein 52 C-terminal" evidence="5">
    <location>
        <begin position="377"/>
        <end position="428"/>
    </location>
</feature>
<dbReference type="Pfam" id="PF21178">
    <property type="entry name" value="Itf52_C"/>
    <property type="match status" value="1"/>
</dbReference>
<evidence type="ECO:0000313" key="9">
    <source>
        <dbReference type="Proteomes" id="UP001159428"/>
    </source>
</evidence>
<dbReference type="GO" id="GO:0030992">
    <property type="term" value="C:intraciliary transport particle B"/>
    <property type="evidence" value="ECO:0007669"/>
    <property type="project" value="TreeGrafter"/>
</dbReference>
<name>A0AAU9WEW7_9CNID</name>
<evidence type="ECO:0000313" key="8">
    <source>
        <dbReference type="EMBL" id="CAH3109294.1"/>
    </source>
</evidence>
<evidence type="ECO:0000256" key="1">
    <source>
        <dbReference type="ARBA" id="ARBA00007905"/>
    </source>
</evidence>